<dbReference type="AlphaFoldDB" id="A0AAV7GK93"/>
<evidence type="ECO:0000313" key="2">
    <source>
        <dbReference type="Proteomes" id="UP000775213"/>
    </source>
</evidence>
<dbReference type="Proteomes" id="UP000775213">
    <property type="component" value="Unassembled WGS sequence"/>
</dbReference>
<reference evidence="1 2" key="1">
    <citation type="journal article" date="2021" name="Hortic Res">
        <title>Chromosome-scale assembly of the Dendrobium chrysotoxum genome enhances the understanding of orchid evolution.</title>
        <authorList>
            <person name="Zhang Y."/>
            <person name="Zhang G.Q."/>
            <person name="Zhang D."/>
            <person name="Liu X.D."/>
            <person name="Xu X.Y."/>
            <person name="Sun W.H."/>
            <person name="Yu X."/>
            <person name="Zhu X."/>
            <person name="Wang Z.W."/>
            <person name="Zhao X."/>
            <person name="Zhong W.Y."/>
            <person name="Chen H."/>
            <person name="Yin W.L."/>
            <person name="Huang T."/>
            <person name="Niu S.C."/>
            <person name="Liu Z.J."/>
        </authorList>
    </citation>
    <scope>NUCLEOTIDE SEQUENCE [LARGE SCALE GENOMIC DNA]</scope>
    <source>
        <strain evidence="1">Lindl</strain>
    </source>
</reference>
<dbReference type="EMBL" id="JAGFBR010000009">
    <property type="protein sequence ID" value="KAH0462270.1"/>
    <property type="molecule type" value="Genomic_DNA"/>
</dbReference>
<sequence>MALKCGIIVALRKLKNFKEITLFQLLLCRLYSVCYIDGTNSPARPILCHHGFFDQGISPGVVRADQMSGLQGFKEDPMTTLRSGTCILATSLIMLMKPLHDAGNRDFLSKSVKSICF</sequence>
<keyword evidence="2" id="KW-1185">Reference proteome</keyword>
<proteinExistence type="predicted"/>
<accession>A0AAV7GK93</accession>
<gene>
    <name evidence="1" type="ORF">IEQ34_009845</name>
</gene>
<name>A0AAV7GK93_DENCH</name>
<organism evidence="1 2">
    <name type="scientific">Dendrobium chrysotoxum</name>
    <name type="common">Orchid</name>
    <dbReference type="NCBI Taxonomy" id="161865"/>
    <lineage>
        <taxon>Eukaryota</taxon>
        <taxon>Viridiplantae</taxon>
        <taxon>Streptophyta</taxon>
        <taxon>Embryophyta</taxon>
        <taxon>Tracheophyta</taxon>
        <taxon>Spermatophyta</taxon>
        <taxon>Magnoliopsida</taxon>
        <taxon>Liliopsida</taxon>
        <taxon>Asparagales</taxon>
        <taxon>Orchidaceae</taxon>
        <taxon>Epidendroideae</taxon>
        <taxon>Malaxideae</taxon>
        <taxon>Dendrobiinae</taxon>
        <taxon>Dendrobium</taxon>
    </lineage>
</organism>
<evidence type="ECO:0000313" key="1">
    <source>
        <dbReference type="EMBL" id="KAH0462270.1"/>
    </source>
</evidence>
<protein>
    <submittedName>
        <fullName evidence="1">Uncharacterized protein</fullName>
    </submittedName>
</protein>
<comment type="caution">
    <text evidence="1">The sequence shown here is derived from an EMBL/GenBank/DDBJ whole genome shotgun (WGS) entry which is preliminary data.</text>
</comment>